<organism evidence="1 2">
    <name type="scientific">Micromonospora zhanjiangensis</name>
    <dbReference type="NCBI Taxonomy" id="1522057"/>
    <lineage>
        <taxon>Bacteria</taxon>
        <taxon>Bacillati</taxon>
        <taxon>Actinomycetota</taxon>
        <taxon>Actinomycetes</taxon>
        <taxon>Micromonosporales</taxon>
        <taxon>Micromonosporaceae</taxon>
        <taxon>Micromonospora</taxon>
    </lineage>
</organism>
<comment type="caution">
    <text evidence="1">The sequence shown here is derived from an EMBL/GenBank/DDBJ whole genome shotgun (WGS) entry which is preliminary data.</text>
</comment>
<reference evidence="2" key="1">
    <citation type="journal article" date="2019" name="Int. J. Syst. Evol. Microbiol.">
        <title>The Global Catalogue of Microorganisms (GCM) 10K type strain sequencing project: providing services to taxonomists for standard genome sequencing and annotation.</title>
        <authorList>
            <consortium name="The Broad Institute Genomics Platform"/>
            <consortium name="The Broad Institute Genome Sequencing Center for Infectious Disease"/>
            <person name="Wu L."/>
            <person name="Ma J."/>
        </authorList>
    </citation>
    <scope>NUCLEOTIDE SEQUENCE [LARGE SCALE GENOMIC DNA]</scope>
    <source>
        <strain evidence="2">2902at01</strain>
    </source>
</reference>
<protein>
    <submittedName>
        <fullName evidence="1">Uncharacterized protein</fullName>
    </submittedName>
</protein>
<name>A0ABV8KHN9_9ACTN</name>
<dbReference type="RefSeq" id="WP_377543121.1">
    <property type="nucleotide sequence ID" value="NZ_JBHSBN010000003.1"/>
</dbReference>
<proteinExistence type="predicted"/>
<accession>A0ABV8KHN9</accession>
<sequence length="160" mass="17320">MQIRNRLVLSARRIVFGRWPDGSGRCPVCRVSGCEALTHTLRYLDLVQDTMLPTLLERLGEQRVEFVRIQCCWNDTRCAQTTVFVESTPLRGAFGLGAGDPAGIGSAETHSTRAAGSRHALAIGPVLAAAPRVWAAHELIALADVETDLATAGITVTRLR</sequence>
<keyword evidence="2" id="KW-1185">Reference proteome</keyword>
<evidence type="ECO:0000313" key="2">
    <source>
        <dbReference type="Proteomes" id="UP001595868"/>
    </source>
</evidence>
<gene>
    <name evidence="1" type="ORF">ACFOX0_06275</name>
</gene>
<evidence type="ECO:0000313" key="1">
    <source>
        <dbReference type="EMBL" id="MFC4105543.1"/>
    </source>
</evidence>
<dbReference type="Proteomes" id="UP001595868">
    <property type="component" value="Unassembled WGS sequence"/>
</dbReference>
<dbReference type="EMBL" id="JBHSBN010000003">
    <property type="protein sequence ID" value="MFC4105543.1"/>
    <property type="molecule type" value="Genomic_DNA"/>
</dbReference>